<dbReference type="Proteomes" id="UP000198875">
    <property type="component" value="Unassembled WGS sequence"/>
</dbReference>
<dbReference type="NCBIfam" id="NF040653">
    <property type="entry name" value="Rv1535_dom"/>
    <property type="match status" value="1"/>
</dbReference>
<name>A0A0U0WE76_MYCBE</name>
<dbReference type="EMBL" id="CSTD01000007">
    <property type="protein sequence ID" value="CPR13381.1"/>
    <property type="molecule type" value="Genomic_DNA"/>
</dbReference>
<reference evidence="1 2" key="1">
    <citation type="submission" date="2015-03" db="EMBL/GenBank/DDBJ databases">
        <authorList>
            <person name="Murphy D."/>
        </authorList>
    </citation>
    <scope>NUCLEOTIDE SEQUENCE [LARGE SCALE GENOMIC DNA]</scope>
    <source>
        <strain evidence="1 2">DSM 44277</strain>
    </source>
</reference>
<accession>A0A0U0WE76</accession>
<gene>
    <name evidence="1" type="ORF">BN971_04691</name>
</gene>
<dbReference type="OrthoDB" id="4561580at2"/>
<evidence type="ECO:0000313" key="1">
    <source>
        <dbReference type="EMBL" id="CPR13381.1"/>
    </source>
</evidence>
<protein>
    <submittedName>
        <fullName evidence="1">Uncharacterized protein</fullName>
    </submittedName>
</protein>
<proteinExistence type="predicted"/>
<dbReference type="NCBIfam" id="NF040652">
    <property type="entry name" value="Mbox_reg_Rv1535"/>
    <property type="match status" value="1"/>
</dbReference>
<sequence length="63" mass="6789">MTALAYEDALPQLAATAQVDRRRPQRAAPSGDPLADAAARLLSIPLHHVYAVLWRVGLIEVTA</sequence>
<dbReference type="RefSeq" id="WP_085180105.1">
    <property type="nucleotide sequence ID" value="NZ_CSTD01000007.1"/>
</dbReference>
<evidence type="ECO:0000313" key="2">
    <source>
        <dbReference type="Proteomes" id="UP000198875"/>
    </source>
</evidence>
<organism evidence="1 2">
    <name type="scientific">Mycobacterium bohemicum DSM 44277</name>
    <dbReference type="NCBI Taxonomy" id="1236609"/>
    <lineage>
        <taxon>Bacteria</taxon>
        <taxon>Bacillati</taxon>
        <taxon>Actinomycetota</taxon>
        <taxon>Actinomycetes</taxon>
        <taxon>Mycobacteriales</taxon>
        <taxon>Mycobacteriaceae</taxon>
        <taxon>Mycobacterium</taxon>
    </lineage>
</organism>
<dbReference type="AlphaFoldDB" id="A0A0U0WE76"/>